<dbReference type="EMBL" id="JASHID010000022">
    <property type="protein sequence ID" value="MDI9866953.1"/>
    <property type="molecule type" value="Genomic_DNA"/>
</dbReference>
<proteinExistence type="predicted"/>
<evidence type="ECO:0000313" key="2">
    <source>
        <dbReference type="Proteomes" id="UP001236569"/>
    </source>
</evidence>
<keyword evidence="2" id="KW-1185">Reference proteome</keyword>
<accession>A0ABT6YV26</accession>
<dbReference type="RefSeq" id="WP_283371675.1">
    <property type="nucleotide sequence ID" value="NZ_JASHID010000022.1"/>
</dbReference>
<evidence type="ECO:0000313" key="1">
    <source>
        <dbReference type="EMBL" id="MDI9866953.1"/>
    </source>
</evidence>
<reference evidence="1 2" key="1">
    <citation type="submission" date="2023-05" db="EMBL/GenBank/DDBJ databases">
        <title>Novel species of genus Flectobacillus isolated from stream in China.</title>
        <authorList>
            <person name="Lu H."/>
        </authorList>
    </citation>
    <scope>NUCLEOTIDE SEQUENCE [LARGE SCALE GENOMIC DNA]</scope>
    <source>
        <strain evidence="1 2">DC10W</strain>
    </source>
</reference>
<organism evidence="1 2">
    <name type="scientific">Flectobacillus longus</name>
    <dbReference type="NCBI Taxonomy" id="2984207"/>
    <lineage>
        <taxon>Bacteria</taxon>
        <taxon>Pseudomonadati</taxon>
        <taxon>Bacteroidota</taxon>
        <taxon>Cytophagia</taxon>
        <taxon>Cytophagales</taxon>
        <taxon>Flectobacillaceae</taxon>
        <taxon>Flectobacillus</taxon>
    </lineage>
</organism>
<protein>
    <submittedName>
        <fullName evidence="1">Uncharacterized protein</fullName>
    </submittedName>
</protein>
<sequence>MTTVGRWISKADYEMMAKTVRMVEVARRTTAYSNSKYLKSTKIQVVMKKVKDIKWFKDKLATKLEGYELNYKFYNEGDFGSLNQVEFNSKKIGGNVDFWGLGWLGIFVWDYEREEQLLNILLEPHQEKEKDDAFEQLEKLL</sequence>
<dbReference type="Proteomes" id="UP001236569">
    <property type="component" value="Unassembled WGS sequence"/>
</dbReference>
<gene>
    <name evidence="1" type="ORF">QM480_21620</name>
</gene>
<comment type="caution">
    <text evidence="1">The sequence shown here is derived from an EMBL/GenBank/DDBJ whole genome shotgun (WGS) entry which is preliminary data.</text>
</comment>
<name>A0ABT6YV26_9BACT</name>